<comment type="caution">
    <text evidence="6">The sequence shown here is derived from an EMBL/GenBank/DDBJ whole genome shotgun (WGS) entry which is preliminary data.</text>
</comment>
<dbReference type="Pfam" id="PF00171">
    <property type="entry name" value="Aldedh"/>
    <property type="match status" value="1"/>
</dbReference>
<dbReference type="PROSITE" id="PS00687">
    <property type="entry name" value="ALDEHYDE_DEHYDR_GLU"/>
    <property type="match status" value="1"/>
</dbReference>
<name>A0A7V8VDU6_9BACT</name>
<dbReference type="SUPFAM" id="SSF53720">
    <property type="entry name" value="ALDH-like"/>
    <property type="match status" value="1"/>
</dbReference>
<keyword evidence="7" id="KW-1185">Reference proteome</keyword>
<keyword evidence="2 4" id="KW-0560">Oxidoreductase</keyword>
<dbReference type="InterPro" id="IPR016163">
    <property type="entry name" value="Ald_DH_C"/>
</dbReference>
<reference evidence="6 7" key="1">
    <citation type="submission" date="2020-07" db="EMBL/GenBank/DDBJ databases">
        <title>Thermogemmata thermophila gen. nov., sp. nov., a novel moderate thermophilic planctomycete from a Kamchatka hot spring.</title>
        <authorList>
            <person name="Elcheninov A.G."/>
            <person name="Podosokorskaya O.A."/>
            <person name="Kovaleva O.L."/>
            <person name="Novikov A."/>
            <person name="Bonch-Osmolovskaya E.A."/>
            <person name="Toshchakov S.V."/>
            <person name="Kublanov I.V."/>
        </authorList>
    </citation>
    <scope>NUCLEOTIDE SEQUENCE [LARGE SCALE GENOMIC DNA]</scope>
    <source>
        <strain evidence="6 7">2918</strain>
    </source>
</reference>
<evidence type="ECO:0000313" key="7">
    <source>
        <dbReference type="Proteomes" id="UP000542342"/>
    </source>
</evidence>
<dbReference type="InterPro" id="IPR016161">
    <property type="entry name" value="Ald_DH/histidinol_DH"/>
</dbReference>
<dbReference type="PANTHER" id="PTHR11699">
    <property type="entry name" value="ALDEHYDE DEHYDROGENASE-RELATED"/>
    <property type="match status" value="1"/>
</dbReference>
<dbReference type="GO" id="GO:0016620">
    <property type="term" value="F:oxidoreductase activity, acting on the aldehyde or oxo group of donors, NAD or NADP as acceptor"/>
    <property type="evidence" value="ECO:0007669"/>
    <property type="project" value="InterPro"/>
</dbReference>
<dbReference type="AlphaFoldDB" id="A0A7V8VDU6"/>
<evidence type="ECO:0000256" key="1">
    <source>
        <dbReference type="ARBA" id="ARBA00009986"/>
    </source>
</evidence>
<comment type="similarity">
    <text evidence="1 4">Belongs to the aldehyde dehydrogenase family.</text>
</comment>
<proteinExistence type="inferred from homology"/>
<dbReference type="Gene3D" id="3.40.309.10">
    <property type="entry name" value="Aldehyde Dehydrogenase, Chain A, domain 2"/>
    <property type="match status" value="1"/>
</dbReference>
<evidence type="ECO:0000259" key="5">
    <source>
        <dbReference type="Pfam" id="PF00171"/>
    </source>
</evidence>
<dbReference type="EMBL" id="JACEFB010000005">
    <property type="protein sequence ID" value="MBA2226243.1"/>
    <property type="molecule type" value="Genomic_DNA"/>
</dbReference>
<protein>
    <submittedName>
        <fullName evidence="6">Aldehyde dehydrogenase family protein</fullName>
    </submittedName>
</protein>
<feature type="active site" evidence="3">
    <location>
        <position position="252"/>
    </location>
</feature>
<dbReference type="Proteomes" id="UP000542342">
    <property type="component" value="Unassembled WGS sequence"/>
</dbReference>
<dbReference type="InterPro" id="IPR016162">
    <property type="entry name" value="Ald_DH_N"/>
</dbReference>
<evidence type="ECO:0000256" key="3">
    <source>
        <dbReference type="PROSITE-ProRule" id="PRU10007"/>
    </source>
</evidence>
<evidence type="ECO:0000256" key="2">
    <source>
        <dbReference type="ARBA" id="ARBA00023002"/>
    </source>
</evidence>
<dbReference type="FunFam" id="3.40.605.10:FF:000007">
    <property type="entry name" value="NAD/NADP-dependent betaine aldehyde dehydrogenase"/>
    <property type="match status" value="1"/>
</dbReference>
<sequence length="500" mass="54996">MLLPPIHGRLSIAGEWSPPRDDFESLSPADTAQVVGRFPQATPEEVSAAVAAARQAYPAWRRTSRILRAECFDRLAQLIKRDQEAIAELMARECGKNITECRAEVIEGLHMVQYVFGVGRQGIYGDVVASEIAEKDSFVRRKPWGVVAVITPWNFPFAVPLWMLGPSLLEGNTAVFKPSEDTPAVGQKLVELFHEAGFPPGTINLVHGDGTVGELLVKDPRVQVVLFTGSYEVGRRIQELSAPLPDRIVAAEMGGKNAVIVCLDARFDLAVNAGILSAFKTTGQRCVSASRILVHEKLLDHYAEAFVSTARRLRFGDPLDEKNFAGPVIHRAALEKIERYNAQVRNTPGVEVLLDGGPVSPAQTPGCYMTPFIYRTPWRSDLPALREEVFGPHVALIPFRDDEEAVRIHNDVEYGLSLAVISEDYRRIRYFREECEYGMGYVNLPCIGAEVHLPFGGVKRSGNGHPSAAGLIEVVTHKTAWTVNHGTEIKMAQGLSAAIE</sequence>
<organism evidence="6 7">
    <name type="scientific">Thermogemmata fonticola</name>
    <dbReference type="NCBI Taxonomy" id="2755323"/>
    <lineage>
        <taxon>Bacteria</taxon>
        <taxon>Pseudomonadati</taxon>
        <taxon>Planctomycetota</taxon>
        <taxon>Planctomycetia</taxon>
        <taxon>Gemmatales</taxon>
        <taxon>Gemmataceae</taxon>
        <taxon>Thermogemmata</taxon>
    </lineage>
</organism>
<gene>
    <name evidence="6" type="ORF">H0921_08740</name>
</gene>
<dbReference type="Gene3D" id="3.40.605.10">
    <property type="entry name" value="Aldehyde Dehydrogenase, Chain A, domain 1"/>
    <property type="match status" value="1"/>
</dbReference>
<evidence type="ECO:0000313" key="6">
    <source>
        <dbReference type="EMBL" id="MBA2226243.1"/>
    </source>
</evidence>
<accession>A0A7V8VDU6</accession>
<dbReference type="InterPro" id="IPR029510">
    <property type="entry name" value="Ald_DH_CS_GLU"/>
</dbReference>
<dbReference type="InterPro" id="IPR015590">
    <property type="entry name" value="Aldehyde_DH_dom"/>
</dbReference>
<evidence type="ECO:0000256" key="4">
    <source>
        <dbReference type="RuleBase" id="RU003345"/>
    </source>
</evidence>
<feature type="domain" description="Aldehyde dehydrogenase" evidence="5">
    <location>
        <begin position="21"/>
        <end position="473"/>
    </location>
</feature>